<dbReference type="InterPro" id="IPR036866">
    <property type="entry name" value="RibonucZ/Hydroxyglut_hydro"/>
</dbReference>
<dbReference type="Gene3D" id="3.60.15.10">
    <property type="entry name" value="Ribonuclease Z/Hydroxyacylglutathione hydrolase-like"/>
    <property type="match status" value="1"/>
</dbReference>
<dbReference type="Gene3D" id="1.10.10.10">
    <property type="entry name" value="Winged helix-like DNA-binding domain superfamily/Winged helix DNA-binding domain"/>
    <property type="match status" value="1"/>
</dbReference>
<dbReference type="InterPro" id="IPR050662">
    <property type="entry name" value="Sec-metab_biosynth-thioest"/>
</dbReference>
<reference evidence="2" key="1">
    <citation type="submission" date="2020-05" db="EMBL/GenBank/DDBJ databases">
        <authorList>
            <person name="Chiriac C."/>
            <person name="Salcher M."/>
            <person name="Ghai R."/>
            <person name="Kavagutti S V."/>
        </authorList>
    </citation>
    <scope>NUCLEOTIDE SEQUENCE</scope>
</reference>
<dbReference type="InterPro" id="IPR001279">
    <property type="entry name" value="Metallo-B-lactamas"/>
</dbReference>
<accession>A0A6J7KBA0</accession>
<sequence length="352" mass="37833">MEEIDGGVWSIPVPIPGSPLRYVLSYAIATPLGPIVVDPGWPGEAGWASLSAGLELAGWSVTDVQGVLLTHSHTDHQGLALRVREATGCWVGMHELDARVLAGYADGSRVHDCNATWIPQCGVPSGAETTAILMDADAMMAACGVIPDRLIDDGESIRVGGRSITAIWTPGHTPGHLCFALEDEGLLLGGDHLLPRISSHVGGYLIDESDPLGDFLSSLGKIVARVAPADVEILPGHEYRFRGIEERAGIVRDHHIDRLREAFAAVAEVTASTAWDVASRVSWARGWEETKGGLRRLALSETVAHLRWLAVRGLLVQTGRNPTVWSVRSNDLTGIEARIRAEVERSRGTAIR</sequence>
<dbReference type="AlphaFoldDB" id="A0A6J7KBA0"/>
<dbReference type="SUPFAM" id="SSF56281">
    <property type="entry name" value="Metallo-hydrolase/oxidoreductase"/>
    <property type="match status" value="1"/>
</dbReference>
<dbReference type="PANTHER" id="PTHR23131">
    <property type="entry name" value="ENDORIBONUCLEASE LACTB2"/>
    <property type="match status" value="1"/>
</dbReference>
<name>A0A6J7KBA0_9ZZZZ</name>
<dbReference type="InterPro" id="IPR036388">
    <property type="entry name" value="WH-like_DNA-bd_sf"/>
</dbReference>
<proteinExistence type="predicted"/>
<dbReference type="Pfam" id="PF00753">
    <property type="entry name" value="Lactamase_B"/>
    <property type="match status" value="1"/>
</dbReference>
<evidence type="ECO:0000313" key="2">
    <source>
        <dbReference type="EMBL" id="CAB4952835.1"/>
    </source>
</evidence>
<feature type="domain" description="Metallo-beta-lactamase" evidence="1">
    <location>
        <begin position="22"/>
        <end position="237"/>
    </location>
</feature>
<evidence type="ECO:0000259" key="1">
    <source>
        <dbReference type="SMART" id="SM00849"/>
    </source>
</evidence>
<organism evidence="2">
    <name type="scientific">freshwater metagenome</name>
    <dbReference type="NCBI Taxonomy" id="449393"/>
    <lineage>
        <taxon>unclassified sequences</taxon>
        <taxon>metagenomes</taxon>
        <taxon>ecological metagenomes</taxon>
    </lineage>
</organism>
<dbReference type="EMBL" id="CAFBNE010000050">
    <property type="protein sequence ID" value="CAB4952835.1"/>
    <property type="molecule type" value="Genomic_DNA"/>
</dbReference>
<dbReference type="PANTHER" id="PTHR23131:SF4">
    <property type="entry name" value="METALLO-BETA-LACTAMASE SUPERFAMILY POTEIN"/>
    <property type="match status" value="1"/>
</dbReference>
<gene>
    <name evidence="2" type="ORF">UFOPK3772_01662</name>
</gene>
<dbReference type="SMART" id="SM00849">
    <property type="entry name" value="Lactamase_B"/>
    <property type="match status" value="1"/>
</dbReference>
<protein>
    <submittedName>
        <fullName evidence="2">Unannotated protein</fullName>
    </submittedName>
</protein>